<comment type="caution">
    <text evidence="1">The sequence shown here is derived from an EMBL/GenBank/DDBJ whole genome shotgun (WGS) entry which is preliminary data.</text>
</comment>
<dbReference type="EMBL" id="JAPWTK010000919">
    <property type="protein sequence ID" value="KAJ8935214.1"/>
    <property type="molecule type" value="Genomic_DNA"/>
</dbReference>
<dbReference type="AlphaFoldDB" id="A0AAV8X9K7"/>
<dbReference type="Proteomes" id="UP001162162">
    <property type="component" value="Unassembled WGS sequence"/>
</dbReference>
<evidence type="ECO:0000313" key="2">
    <source>
        <dbReference type="Proteomes" id="UP001162162"/>
    </source>
</evidence>
<evidence type="ECO:0000313" key="1">
    <source>
        <dbReference type="EMBL" id="KAJ8935214.1"/>
    </source>
</evidence>
<organism evidence="1 2">
    <name type="scientific">Aromia moschata</name>
    <dbReference type="NCBI Taxonomy" id="1265417"/>
    <lineage>
        <taxon>Eukaryota</taxon>
        <taxon>Metazoa</taxon>
        <taxon>Ecdysozoa</taxon>
        <taxon>Arthropoda</taxon>
        <taxon>Hexapoda</taxon>
        <taxon>Insecta</taxon>
        <taxon>Pterygota</taxon>
        <taxon>Neoptera</taxon>
        <taxon>Endopterygota</taxon>
        <taxon>Coleoptera</taxon>
        <taxon>Polyphaga</taxon>
        <taxon>Cucujiformia</taxon>
        <taxon>Chrysomeloidea</taxon>
        <taxon>Cerambycidae</taxon>
        <taxon>Cerambycinae</taxon>
        <taxon>Callichromatini</taxon>
        <taxon>Aromia</taxon>
    </lineage>
</organism>
<sequence>MVSGYKYHKRGNAGREGSSFQIDLLTLFLLNALKGDSKWQLSTENMEGDIFDDIVFQRELEGDILLQAKHKQYGAKKTVTYKDLLSISKKCDFSLPNKFRIENIVICTNAQFDTKGLNKLLVNKTPLTEDSILYFGGTNGDTFCYTFNESIKLELKQQIQMYGRQHEKNLAEISDDTISEYLKHLQLVANYPSGEQLQKILETIILQMEWAHKLNNEVCLNYIRKKIDVWFCEMRKDKGTYLTQADAKAFF</sequence>
<accession>A0AAV8X9K7</accession>
<name>A0AAV8X9K7_9CUCU</name>
<protein>
    <submittedName>
        <fullName evidence="1">Uncharacterized protein</fullName>
    </submittedName>
</protein>
<proteinExistence type="predicted"/>
<gene>
    <name evidence="1" type="ORF">NQ318_017130</name>
</gene>
<reference evidence="1" key="1">
    <citation type="journal article" date="2023" name="Insect Mol. Biol.">
        <title>Genome sequencing provides insights into the evolution of gene families encoding plant cell wall-degrading enzymes in longhorned beetles.</title>
        <authorList>
            <person name="Shin N.R."/>
            <person name="Okamura Y."/>
            <person name="Kirsch R."/>
            <person name="Pauchet Y."/>
        </authorList>
    </citation>
    <scope>NUCLEOTIDE SEQUENCE</scope>
    <source>
        <strain evidence="1">AMC_N1</strain>
    </source>
</reference>
<keyword evidence="2" id="KW-1185">Reference proteome</keyword>